<evidence type="ECO:0000256" key="3">
    <source>
        <dbReference type="ARBA" id="ARBA00022771"/>
    </source>
</evidence>
<sequence>MADARALLRQQRAARRITHPQAAYSDTGKLLCTLCREQVRSENLWEPHLKSEGHRKRASTQKQQQQQQQPDDESSIAAPQPTTAAHKRKFDEDEEMGVAADSPESQARRKRSRPETASPVSGAGPDDNGSTKAPLSTASGQNGTPKEQLDQISTPPSLTRRSSTTPSQGVEVQIPSRPATPRDSNSNSASTTKTLPSRQASTAQLSGVPTPIPENQVPKQTAAGPSSATGNNTNKTNAQKSQVDEDEWAAFEADIEAASYDQDEATISAPAMTAAESAAAQAGAEEEDDGDLRRRKTALEAELAAEQEDARRAFEDEMDEMNNLEAKVLRLKEQRDALRRRRAESQGQQDSVEAQQKAKTLLGKENAGNAAVVEEGSEDEDDEDEDEDDWDGFRFRVAVAR</sequence>
<feature type="region of interest" description="Disordered" evidence="7">
    <location>
        <begin position="44"/>
        <end position="317"/>
    </location>
</feature>
<dbReference type="InterPro" id="IPR036236">
    <property type="entry name" value="Znf_C2H2_sf"/>
</dbReference>
<feature type="compositionally biased region" description="Polar residues" evidence="7">
    <location>
        <begin position="217"/>
        <end position="241"/>
    </location>
</feature>
<organism evidence="8 9">
    <name type="scientific">Clonostachys chloroleuca</name>
    <dbReference type="NCBI Taxonomy" id="1926264"/>
    <lineage>
        <taxon>Eukaryota</taxon>
        <taxon>Fungi</taxon>
        <taxon>Dikarya</taxon>
        <taxon>Ascomycota</taxon>
        <taxon>Pezizomycotina</taxon>
        <taxon>Sordariomycetes</taxon>
        <taxon>Hypocreomycetidae</taxon>
        <taxon>Hypocreales</taxon>
        <taxon>Bionectriaceae</taxon>
        <taxon>Clonostachys</taxon>
    </lineage>
</organism>
<evidence type="ECO:0000256" key="6">
    <source>
        <dbReference type="ARBA" id="ARBA00023242"/>
    </source>
</evidence>
<gene>
    <name evidence="8" type="ORF">CCHLO57077_00006493</name>
</gene>
<comment type="subcellular location">
    <subcellularLocation>
        <location evidence="1">Nucleus</location>
    </subcellularLocation>
</comment>
<feature type="region of interest" description="Disordered" evidence="7">
    <location>
        <begin position="337"/>
        <end position="391"/>
    </location>
</feature>
<dbReference type="SUPFAM" id="SSF57667">
    <property type="entry name" value="beta-beta-alpha zinc fingers"/>
    <property type="match status" value="1"/>
</dbReference>
<dbReference type="AlphaFoldDB" id="A0AA35VQB2"/>
<dbReference type="GO" id="GO:0044773">
    <property type="term" value="P:mitotic DNA damage checkpoint signaling"/>
    <property type="evidence" value="ECO:0007669"/>
    <property type="project" value="TreeGrafter"/>
</dbReference>
<evidence type="ECO:0000313" key="8">
    <source>
        <dbReference type="EMBL" id="CAI6101263.1"/>
    </source>
</evidence>
<dbReference type="PANTHER" id="PTHR13278:SF0">
    <property type="entry name" value="ZINC FINGER PROTEIN 830"/>
    <property type="match status" value="1"/>
</dbReference>
<feature type="compositionally biased region" description="Acidic residues" evidence="7">
    <location>
        <begin position="375"/>
        <end position="390"/>
    </location>
</feature>
<keyword evidence="3" id="KW-0863">Zinc-finger</keyword>
<name>A0AA35VQB2_9HYPO</name>
<keyword evidence="5" id="KW-0175">Coiled coil</keyword>
<keyword evidence="6" id="KW-0539">Nucleus</keyword>
<accession>A0AA35VQB2</accession>
<dbReference type="GO" id="GO:0033260">
    <property type="term" value="P:nuclear DNA replication"/>
    <property type="evidence" value="ECO:0007669"/>
    <property type="project" value="TreeGrafter"/>
</dbReference>
<dbReference type="Proteomes" id="UP001160390">
    <property type="component" value="Unassembled WGS sequence"/>
</dbReference>
<feature type="compositionally biased region" description="Acidic residues" evidence="7">
    <location>
        <begin position="244"/>
        <end position="255"/>
    </location>
</feature>
<feature type="compositionally biased region" description="Polar residues" evidence="7">
    <location>
        <begin position="182"/>
        <end position="207"/>
    </location>
</feature>
<evidence type="ECO:0008006" key="10">
    <source>
        <dbReference type="Google" id="ProtNLM"/>
    </source>
</evidence>
<feature type="compositionally biased region" description="Polar residues" evidence="7">
    <location>
        <begin position="345"/>
        <end position="358"/>
    </location>
</feature>
<dbReference type="PANTHER" id="PTHR13278">
    <property type="entry name" value="ZINC FINGER PROTEIN 830"/>
    <property type="match status" value="1"/>
</dbReference>
<evidence type="ECO:0000256" key="4">
    <source>
        <dbReference type="ARBA" id="ARBA00022833"/>
    </source>
</evidence>
<dbReference type="EMBL" id="CABFNP030001360">
    <property type="protein sequence ID" value="CAI6101263.1"/>
    <property type="molecule type" value="Genomic_DNA"/>
</dbReference>
<dbReference type="InterPro" id="IPR040050">
    <property type="entry name" value="ZNF830-like"/>
</dbReference>
<evidence type="ECO:0000256" key="5">
    <source>
        <dbReference type="ARBA" id="ARBA00023054"/>
    </source>
</evidence>
<feature type="compositionally biased region" description="Polar residues" evidence="7">
    <location>
        <begin position="128"/>
        <end position="145"/>
    </location>
</feature>
<keyword evidence="2" id="KW-0479">Metal-binding</keyword>
<keyword evidence="9" id="KW-1185">Reference proteome</keyword>
<protein>
    <recommendedName>
        <fullName evidence="10">Coiled-coil domain-containing protein 16</fullName>
    </recommendedName>
</protein>
<comment type="caution">
    <text evidence="8">The sequence shown here is derived from an EMBL/GenBank/DDBJ whole genome shotgun (WGS) entry which is preliminary data.</text>
</comment>
<evidence type="ECO:0000256" key="2">
    <source>
        <dbReference type="ARBA" id="ARBA00022723"/>
    </source>
</evidence>
<reference evidence="8" key="1">
    <citation type="submission" date="2023-01" db="EMBL/GenBank/DDBJ databases">
        <authorList>
            <person name="Piombo E."/>
        </authorList>
    </citation>
    <scope>NUCLEOTIDE SEQUENCE</scope>
</reference>
<keyword evidence="4" id="KW-0862">Zinc</keyword>
<feature type="compositionally biased region" description="Low complexity" evidence="7">
    <location>
        <begin position="269"/>
        <end position="283"/>
    </location>
</feature>
<proteinExistence type="predicted"/>
<feature type="compositionally biased region" description="Low complexity" evidence="7">
    <location>
        <begin position="153"/>
        <end position="167"/>
    </location>
</feature>
<evidence type="ECO:0000256" key="7">
    <source>
        <dbReference type="SAM" id="MobiDB-lite"/>
    </source>
</evidence>
<dbReference type="GO" id="GO:0008270">
    <property type="term" value="F:zinc ion binding"/>
    <property type="evidence" value="ECO:0007669"/>
    <property type="project" value="UniProtKB-KW"/>
</dbReference>
<evidence type="ECO:0000313" key="9">
    <source>
        <dbReference type="Proteomes" id="UP001160390"/>
    </source>
</evidence>
<dbReference type="GO" id="GO:0033314">
    <property type="term" value="P:mitotic DNA replication checkpoint signaling"/>
    <property type="evidence" value="ECO:0007669"/>
    <property type="project" value="TreeGrafter"/>
</dbReference>
<dbReference type="GO" id="GO:0003676">
    <property type="term" value="F:nucleic acid binding"/>
    <property type="evidence" value="ECO:0007669"/>
    <property type="project" value="InterPro"/>
</dbReference>
<dbReference type="GO" id="GO:0005681">
    <property type="term" value="C:spliceosomal complex"/>
    <property type="evidence" value="ECO:0007669"/>
    <property type="project" value="InterPro"/>
</dbReference>
<evidence type="ECO:0000256" key="1">
    <source>
        <dbReference type="ARBA" id="ARBA00004123"/>
    </source>
</evidence>